<dbReference type="InterPro" id="IPR013783">
    <property type="entry name" value="Ig-like_fold"/>
</dbReference>
<feature type="domain" description="FlgD/Vpr Ig-like" evidence="1">
    <location>
        <begin position="325"/>
        <end position="389"/>
    </location>
</feature>
<gene>
    <name evidence="2" type="ORF">A2024_01090</name>
</gene>
<dbReference type="InterPro" id="IPR026444">
    <property type="entry name" value="Secre_tail"/>
</dbReference>
<reference evidence="2 3" key="1">
    <citation type="journal article" date="2016" name="Nat. Commun.">
        <title>Thousands of microbial genomes shed light on interconnected biogeochemical processes in an aquifer system.</title>
        <authorList>
            <person name="Anantharaman K."/>
            <person name="Brown C.T."/>
            <person name="Hug L.A."/>
            <person name="Sharon I."/>
            <person name="Castelle C.J."/>
            <person name="Probst A.J."/>
            <person name="Thomas B.C."/>
            <person name="Singh A."/>
            <person name="Wilkins M.J."/>
            <person name="Karaoz U."/>
            <person name="Brodie E.L."/>
            <person name="Williams K.H."/>
            <person name="Hubbard S.S."/>
            <person name="Banfield J.F."/>
        </authorList>
    </citation>
    <scope>NUCLEOTIDE SEQUENCE [LARGE SCALE GENOMIC DNA]</scope>
</reference>
<dbReference type="NCBIfam" id="TIGR04183">
    <property type="entry name" value="Por_Secre_tail"/>
    <property type="match status" value="1"/>
</dbReference>
<name>A0A1F5R2W9_9BACT</name>
<dbReference type="Pfam" id="PF13860">
    <property type="entry name" value="FlgD_ig"/>
    <property type="match status" value="1"/>
</dbReference>
<sequence length="405" mass="44316">MPAGYLEQFPLVIWNLGANYDGRAGASYFALTPYDQENIKSYLNNGGKLWMSGQNYLGFSAPALDTTVHSNLWSDYLHLAPDNGWFSSTCYTGTGVAGDPIGDGLYDSLLYDPINGGGSIWSTPGYGYGLTPDPAFSDAAGFITDDGGNFIGIRYWDGTSGNYQMVYTSFPFEAVSLPEKRDTLASRIIQWLMPGALEYMPPAVPTGLSATQQYDSVICAWDANSEPDLAGYNVYRSLQVGLPVWVKIGTAATNNFVDKAIADGAIYHYAVTAFDDKLPANESVLSSWFYLQVTSWKGVEGEPVASSPRYFSLGQNNPNPFSRSTNIQFALPAQSRVRLVVYNITGQQIRTLVDDNLNPGYHNITWNGSDQSGRAVANGIYFYRMEATGANGQKFAQTKRLNLVK</sequence>
<dbReference type="Gene3D" id="2.60.40.4070">
    <property type="match status" value="1"/>
</dbReference>
<organism evidence="2 3">
    <name type="scientific">Candidatus Edwardsbacteria bacterium GWF2_54_11</name>
    <dbReference type="NCBI Taxonomy" id="1817851"/>
    <lineage>
        <taxon>Bacteria</taxon>
        <taxon>Candidatus Edwardsiibacteriota</taxon>
    </lineage>
</organism>
<dbReference type="SUPFAM" id="SSF49265">
    <property type="entry name" value="Fibronectin type III"/>
    <property type="match status" value="1"/>
</dbReference>
<evidence type="ECO:0000313" key="2">
    <source>
        <dbReference type="EMBL" id="OGF08852.1"/>
    </source>
</evidence>
<evidence type="ECO:0000259" key="1">
    <source>
        <dbReference type="Pfam" id="PF13860"/>
    </source>
</evidence>
<dbReference type="AlphaFoldDB" id="A0A1F5R2W9"/>
<dbReference type="Proteomes" id="UP000177230">
    <property type="component" value="Unassembled WGS sequence"/>
</dbReference>
<dbReference type="Gene3D" id="2.60.40.10">
    <property type="entry name" value="Immunoglobulins"/>
    <property type="match status" value="1"/>
</dbReference>
<comment type="caution">
    <text evidence="2">The sequence shown here is derived from an EMBL/GenBank/DDBJ whole genome shotgun (WGS) entry which is preliminary data.</text>
</comment>
<evidence type="ECO:0000313" key="3">
    <source>
        <dbReference type="Proteomes" id="UP000177230"/>
    </source>
</evidence>
<dbReference type="EMBL" id="MFFM01000046">
    <property type="protein sequence ID" value="OGF08852.1"/>
    <property type="molecule type" value="Genomic_DNA"/>
</dbReference>
<dbReference type="InterPro" id="IPR036116">
    <property type="entry name" value="FN3_sf"/>
</dbReference>
<proteinExistence type="predicted"/>
<dbReference type="InterPro" id="IPR025965">
    <property type="entry name" value="FlgD/Vpr_Ig-like"/>
</dbReference>
<protein>
    <recommendedName>
        <fullName evidence="1">FlgD/Vpr Ig-like domain-containing protein</fullName>
    </recommendedName>
</protein>
<accession>A0A1F5R2W9</accession>